<dbReference type="SUPFAM" id="SSF53807">
    <property type="entry name" value="Helical backbone' metal receptor"/>
    <property type="match status" value="1"/>
</dbReference>
<accession>A0ABT7TVM1</accession>
<evidence type="ECO:0000313" key="9">
    <source>
        <dbReference type="Proteomes" id="UP001529257"/>
    </source>
</evidence>
<reference evidence="8 9" key="2">
    <citation type="submission" date="2023-06" db="EMBL/GenBank/DDBJ databases">
        <authorList>
            <person name="Zeman M."/>
            <person name="Kubasova T."/>
            <person name="Jahodarova E."/>
            <person name="Nykrynova M."/>
            <person name="Rychlik I."/>
        </authorList>
    </citation>
    <scope>NUCLEOTIDE SEQUENCE [LARGE SCALE GENOMIC DNA]</scope>
    <source>
        <strain evidence="8 9">ET81</strain>
    </source>
</reference>
<dbReference type="CDD" id="cd01146">
    <property type="entry name" value="FhuD"/>
    <property type="match status" value="1"/>
</dbReference>
<comment type="subcellular location">
    <subcellularLocation>
        <location evidence="1">Cell envelope</location>
    </subcellularLocation>
</comment>
<comment type="similarity">
    <text evidence="2">Belongs to the bacterial solute-binding protein 8 family.</text>
</comment>
<reference evidence="9" key="1">
    <citation type="submission" date="2023-06" db="EMBL/GenBank/DDBJ databases">
        <title>Identification and characterization of horizontal gene transfer across gut microbiota members of farm animals based on homology search.</title>
        <authorList>
            <person name="Zeman M."/>
            <person name="Kubasova T."/>
            <person name="Jahodarova E."/>
            <person name="Nykrynova M."/>
            <person name="Rychlik I."/>
        </authorList>
    </citation>
    <scope>NUCLEOTIDE SEQUENCE [LARGE SCALE GENOMIC DNA]</scope>
    <source>
        <strain evidence="9">ET81</strain>
    </source>
</reference>
<evidence type="ECO:0000256" key="5">
    <source>
        <dbReference type="SAM" id="MobiDB-lite"/>
    </source>
</evidence>
<keyword evidence="3" id="KW-0813">Transport</keyword>
<feature type="domain" description="Fe/B12 periplasmic-binding" evidence="7">
    <location>
        <begin position="83"/>
        <end position="355"/>
    </location>
</feature>
<keyword evidence="9" id="KW-1185">Reference proteome</keyword>
<name>A0ABT7TVM1_ACTVI</name>
<dbReference type="Pfam" id="PF01497">
    <property type="entry name" value="Peripla_BP_2"/>
    <property type="match status" value="1"/>
</dbReference>
<dbReference type="Proteomes" id="UP001529257">
    <property type="component" value="Unassembled WGS sequence"/>
</dbReference>
<proteinExistence type="inferred from homology"/>
<dbReference type="PROSITE" id="PS50983">
    <property type="entry name" value="FE_B12_PBP"/>
    <property type="match status" value="1"/>
</dbReference>
<evidence type="ECO:0000313" key="8">
    <source>
        <dbReference type="EMBL" id="MDM8075846.1"/>
    </source>
</evidence>
<evidence type="ECO:0000256" key="3">
    <source>
        <dbReference type="ARBA" id="ARBA00022448"/>
    </source>
</evidence>
<sequence length="357" mass="37677">MTSHYSRRSALVFAGLATTIPVLAACSGKKADSSASSTAKAKPTSSVPTGMPEGKGSGKADDVFPRKVVHFKGTTEIKKAPTKVVILSTGQLDVALTLGIVPIGSTKGDGAATVPEYLKKAFPKQADKLGAIKDVGSRKSPSVEDIGNLSPDLILVNQAGKDDIDTLYKSLSEVAPTVVTQGKSEAWKQDFLLVADALGKPETAKKWMETYQVDAAKAGSAIDGNPTVSLLRKTSDKLRLFGAVSLAGSVLSDMGVARPSTQTFTDNGNKDISSETLAEAEADWILYGAQKTPKDEKDKDKNNTELTAMPLWAGLKAVNDKHAVRVDDDAFFLNAGPTAARLVMTTVADTLPKKKKK</sequence>
<dbReference type="PANTHER" id="PTHR30532:SF1">
    <property type="entry name" value="IRON(3+)-HYDROXAMATE-BINDING PROTEIN FHUD"/>
    <property type="match status" value="1"/>
</dbReference>
<comment type="caution">
    <text evidence="8">The sequence shown here is derived from an EMBL/GenBank/DDBJ whole genome shotgun (WGS) entry which is preliminary data.</text>
</comment>
<dbReference type="PROSITE" id="PS51257">
    <property type="entry name" value="PROKAR_LIPOPROTEIN"/>
    <property type="match status" value="1"/>
</dbReference>
<evidence type="ECO:0000259" key="7">
    <source>
        <dbReference type="PROSITE" id="PS50983"/>
    </source>
</evidence>
<dbReference type="InterPro" id="IPR002491">
    <property type="entry name" value="ABC_transptr_periplasmic_BD"/>
</dbReference>
<evidence type="ECO:0000256" key="4">
    <source>
        <dbReference type="ARBA" id="ARBA00022729"/>
    </source>
</evidence>
<feature type="compositionally biased region" description="Low complexity" evidence="5">
    <location>
        <begin position="33"/>
        <end position="46"/>
    </location>
</feature>
<dbReference type="EMBL" id="JAUDBR010000002">
    <property type="protein sequence ID" value="MDM8075846.1"/>
    <property type="molecule type" value="Genomic_DNA"/>
</dbReference>
<gene>
    <name evidence="8" type="ORF">QUV91_02115</name>
</gene>
<feature type="chain" id="PRO_5047256675" evidence="6">
    <location>
        <begin position="25"/>
        <end position="357"/>
    </location>
</feature>
<evidence type="ECO:0000256" key="2">
    <source>
        <dbReference type="ARBA" id="ARBA00008814"/>
    </source>
</evidence>
<evidence type="ECO:0000256" key="6">
    <source>
        <dbReference type="SAM" id="SignalP"/>
    </source>
</evidence>
<organism evidence="8 9">
    <name type="scientific">Actinomyces viscosus</name>
    <dbReference type="NCBI Taxonomy" id="1656"/>
    <lineage>
        <taxon>Bacteria</taxon>
        <taxon>Bacillati</taxon>
        <taxon>Actinomycetota</taxon>
        <taxon>Actinomycetes</taxon>
        <taxon>Actinomycetales</taxon>
        <taxon>Actinomycetaceae</taxon>
        <taxon>Actinomyces</taxon>
    </lineage>
</organism>
<keyword evidence="4 6" id="KW-0732">Signal</keyword>
<dbReference type="PANTHER" id="PTHR30532">
    <property type="entry name" value="IRON III DICITRATE-BINDING PERIPLASMIC PROTEIN"/>
    <property type="match status" value="1"/>
</dbReference>
<evidence type="ECO:0000256" key="1">
    <source>
        <dbReference type="ARBA" id="ARBA00004196"/>
    </source>
</evidence>
<feature type="region of interest" description="Disordered" evidence="5">
    <location>
        <begin position="33"/>
        <end position="61"/>
    </location>
</feature>
<dbReference type="Gene3D" id="3.40.50.1980">
    <property type="entry name" value="Nitrogenase molybdenum iron protein domain"/>
    <property type="match status" value="2"/>
</dbReference>
<dbReference type="InterPro" id="IPR051313">
    <property type="entry name" value="Bact_iron-sidero_bind"/>
</dbReference>
<feature type="signal peptide" evidence="6">
    <location>
        <begin position="1"/>
        <end position="24"/>
    </location>
</feature>
<protein>
    <submittedName>
        <fullName evidence="8">Iron-siderophore ABC transporter substrate-binding protein</fullName>
    </submittedName>
</protein>
<dbReference type="RefSeq" id="WP_289594790.1">
    <property type="nucleotide sequence ID" value="NZ_JAUDBR010000002.1"/>
</dbReference>